<dbReference type="Gene3D" id="3.40.1110.10">
    <property type="entry name" value="Calcium-transporting ATPase, cytoplasmic domain N"/>
    <property type="match status" value="1"/>
</dbReference>
<dbReference type="FunFam" id="3.40.50.1000:FF:000045">
    <property type="entry name" value="Cation-transporting ATPase"/>
    <property type="match status" value="1"/>
</dbReference>
<dbReference type="SUPFAM" id="SSF56784">
    <property type="entry name" value="HAD-like"/>
    <property type="match status" value="1"/>
</dbReference>
<dbReference type="GO" id="GO:0031902">
    <property type="term" value="C:late endosome membrane"/>
    <property type="evidence" value="ECO:0007669"/>
    <property type="project" value="TreeGrafter"/>
</dbReference>
<evidence type="ECO:0000256" key="10">
    <source>
        <dbReference type="SAM" id="Phobius"/>
    </source>
</evidence>
<evidence type="ECO:0008006" key="13">
    <source>
        <dbReference type="Google" id="ProtNLM"/>
    </source>
</evidence>
<evidence type="ECO:0000256" key="3">
    <source>
        <dbReference type="ARBA" id="ARBA00022723"/>
    </source>
</evidence>
<dbReference type="GeneTree" id="ENSGT00940000155941"/>
<dbReference type="SUPFAM" id="SSF81660">
    <property type="entry name" value="Metal cation-transporting ATPase, ATP-binding domain N"/>
    <property type="match status" value="1"/>
</dbReference>
<proteinExistence type="predicted"/>
<keyword evidence="7" id="KW-1278">Translocase</keyword>
<keyword evidence="9 10" id="KW-0472">Membrane</keyword>
<evidence type="ECO:0000256" key="9">
    <source>
        <dbReference type="ARBA" id="ARBA00023136"/>
    </source>
</evidence>
<keyword evidence="4" id="KW-0547">Nucleotide-binding</keyword>
<dbReference type="Gene3D" id="3.40.50.1000">
    <property type="entry name" value="HAD superfamily/HAD-like"/>
    <property type="match status" value="1"/>
</dbReference>
<dbReference type="Gene3D" id="1.20.1110.10">
    <property type="entry name" value="Calcium-transporting ATPase, transmembrane domain"/>
    <property type="match status" value="1"/>
</dbReference>
<evidence type="ECO:0000256" key="6">
    <source>
        <dbReference type="ARBA" id="ARBA00022842"/>
    </source>
</evidence>
<dbReference type="SUPFAM" id="SSF81665">
    <property type="entry name" value="Calcium ATPase, transmembrane domain M"/>
    <property type="match status" value="1"/>
</dbReference>
<feature type="transmembrane region" description="Helical" evidence="10">
    <location>
        <begin position="429"/>
        <end position="448"/>
    </location>
</feature>
<dbReference type="Proteomes" id="UP000694392">
    <property type="component" value="Unplaced"/>
</dbReference>
<dbReference type="InterPro" id="IPR023214">
    <property type="entry name" value="HAD_sf"/>
</dbReference>
<dbReference type="PANTHER" id="PTHR45630:SF12">
    <property type="entry name" value="POLYAMINE-TRANSPORTING ATPASE 13A3"/>
    <property type="match status" value="1"/>
</dbReference>
<dbReference type="NCBIfam" id="TIGR01657">
    <property type="entry name" value="P-ATPase-V"/>
    <property type="match status" value="1"/>
</dbReference>
<sequence length="641" mass="71249">MASCHALTPIGGRLSGDPLELKLFQATGWVLEEPSQEETALHDQIQPTVVYPPDQIPPDMPAGVPEDLELMALTKLYQIGILVQFAFSSSLQRMSVITRTLGEKRLSAYMKGAPETVASLCRKDTIPGNFSSVLESYTQQGLRVIALAHRRLEHRFTWHKIQHISRDAIECHMDFLGLVMLQNKLKPETLPVLAELRRACIRTVMVTGDNMLTAVSVARECGMIPPKEKVILTEALPPRDGQPATINWQYADELPTPEVIDKVGKEDIRLMVEGESPREARLNLHDASYHFAISGKSFSVIADHFPDLLPKLLLCGTVYARMAPDQKTQLVEALQRVDYYVGMCGDGANDCGALKQAHAGISLSELEASVASPFTSKRANISCVPDLIREGRAALVTSFCVFKFMALYSIIQYLSVLLLYSILSNLGDFQYLFIDISIIMSLAFTMSLNHAWKELVPQRPPSSLVSLQLLLSVLTQILLSLAFQLAAFLLVRRQPWYHPPGDGSCGAAPHNTTLSLNSTGREWLGSEEEEEESVRSFENTSLFYVSCFQYVAVALAFTKGRPFRQPIHTNGLFVLSLLAIAAFLLFNLLKPIATLDQYFELDCIPYEWRLFLLALVLGNLLLSFVLEVRDMSSGTGRLRGA</sequence>
<keyword evidence="8 10" id="KW-1133">Transmembrane helix</keyword>
<evidence type="ECO:0000256" key="2">
    <source>
        <dbReference type="ARBA" id="ARBA00022692"/>
    </source>
</evidence>
<dbReference type="AlphaFoldDB" id="A0A8D0G6A1"/>
<feature type="transmembrane region" description="Helical" evidence="10">
    <location>
        <begin position="570"/>
        <end position="588"/>
    </location>
</feature>
<keyword evidence="5" id="KW-0067">ATP-binding</keyword>
<dbReference type="GO" id="GO:0016887">
    <property type="term" value="F:ATP hydrolysis activity"/>
    <property type="evidence" value="ECO:0007669"/>
    <property type="project" value="InterPro"/>
</dbReference>
<dbReference type="FunFam" id="3.40.1110.10:FF:000026">
    <property type="entry name" value="Cation-transporting ATPase"/>
    <property type="match status" value="1"/>
</dbReference>
<dbReference type="InterPro" id="IPR023299">
    <property type="entry name" value="ATPase_P-typ_cyto_dom_N"/>
</dbReference>
<keyword evidence="12" id="KW-1185">Reference proteome</keyword>
<dbReference type="NCBIfam" id="TIGR01494">
    <property type="entry name" value="ATPase_P-type"/>
    <property type="match status" value="1"/>
</dbReference>
<dbReference type="GO" id="GO:0140358">
    <property type="term" value="F:P-type transmembrane transporter activity"/>
    <property type="evidence" value="ECO:0007669"/>
    <property type="project" value="InterPro"/>
</dbReference>
<keyword evidence="6" id="KW-0460">Magnesium</keyword>
<dbReference type="InterPro" id="IPR006544">
    <property type="entry name" value="P-type_TPase_V"/>
</dbReference>
<dbReference type="GO" id="GO:0015203">
    <property type="term" value="F:polyamine transmembrane transporter activity"/>
    <property type="evidence" value="ECO:0007669"/>
    <property type="project" value="TreeGrafter"/>
</dbReference>
<dbReference type="GO" id="GO:0005524">
    <property type="term" value="F:ATP binding"/>
    <property type="evidence" value="ECO:0007669"/>
    <property type="project" value="UniProtKB-KW"/>
</dbReference>
<reference evidence="11" key="1">
    <citation type="submission" date="2025-08" db="UniProtKB">
        <authorList>
            <consortium name="Ensembl"/>
        </authorList>
    </citation>
    <scope>IDENTIFICATION</scope>
</reference>
<evidence type="ECO:0000256" key="1">
    <source>
        <dbReference type="ARBA" id="ARBA00004141"/>
    </source>
</evidence>
<evidence type="ECO:0000256" key="8">
    <source>
        <dbReference type="ARBA" id="ARBA00022989"/>
    </source>
</evidence>
<dbReference type="GO" id="GO:0006874">
    <property type="term" value="P:intracellular calcium ion homeostasis"/>
    <property type="evidence" value="ECO:0007669"/>
    <property type="project" value="TreeGrafter"/>
</dbReference>
<dbReference type="GO" id="GO:0019829">
    <property type="term" value="F:ATPase-coupled monoatomic cation transmembrane transporter activity"/>
    <property type="evidence" value="ECO:0007669"/>
    <property type="project" value="TreeGrafter"/>
</dbReference>
<evidence type="ECO:0000313" key="11">
    <source>
        <dbReference type="Ensembl" id="ENSSPUP00000001307.1"/>
    </source>
</evidence>
<dbReference type="InterPro" id="IPR036412">
    <property type="entry name" value="HAD-like_sf"/>
</dbReference>
<dbReference type="InterPro" id="IPR023298">
    <property type="entry name" value="ATPase_P-typ_TM_dom_sf"/>
</dbReference>
<feature type="transmembrane region" description="Helical" evidence="10">
    <location>
        <begin position="399"/>
        <end position="423"/>
    </location>
</feature>
<dbReference type="GO" id="GO:0046872">
    <property type="term" value="F:metal ion binding"/>
    <property type="evidence" value="ECO:0007669"/>
    <property type="project" value="UniProtKB-KW"/>
</dbReference>
<name>A0A8D0G6A1_SPHPU</name>
<reference evidence="11" key="2">
    <citation type="submission" date="2025-09" db="UniProtKB">
        <authorList>
            <consortium name="Ensembl"/>
        </authorList>
    </citation>
    <scope>IDENTIFICATION</scope>
</reference>
<protein>
    <recommendedName>
        <fullName evidence="13">Cation-transporting ATPase 13A3</fullName>
    </recommendedName>
</protein>
<comment type="subcellular location">
    <subcellularLocation>
        <location evidence="1">Membrane</location>
        <topology evidence="1">Multi-pass membrane protein</topology>
    </subcellularLocation>
</comment>
<dbReference type="PANTHER" id="PTHR45630">
    <property type="entry name" value="CATION-TRANSPORTING ATPASE-RELATED"/>
    <property type="match status" value="1"/>
</dbReference>
<keyword evidence="2 10" id="KW-0812">Transmembrane</keyword>
<feature type="transmembrane region" description="Helical" evidence="10">
    <location>
        <begin position="608"/>
        <end position="628"/>
    </location>
</feature>
<accession>A0A8D0G6A1</accession>
<evidence type="ECO:0000313" key="12">
    <source>
        <dbReference type="Proteomes" id="UP000694392"/>
    </source>
</evidence>
<evidence type="ECO:0000256" key="7">
    <source>
        <dbReference type="ARBA" id="ARBA00022967"/>
    </source>
</evidence>
<organism evidence="11 12">
    <name type="scientific">Sphenodon punctatus</name>
    <name type="common">Tuatara</name>
    <name type="synonym">Hatteria punctata</name>
    <dbReference type="NCBI Taxonomy" id="8508"/>
    <lineage>
        <taxon>Eukaryota</taxon>
        <taxon>Metazoa</taxon>
        <taxon>Chordata</taxon>
        <taxon>Craniata</taxon>
        <taxon>Vertebrata</taxon>
        <taxon>Euteleostomi</taxon>
        <taxon>Lepidosauria</taxon>
        <taxon>Sphenodontia</taxon>
        <taxon>Sphenodontidae</taxon>
        <taxon>Sphenodon</taxon>
    </lineage>
</organism>
<dbReference type="OMA" id="GMAACHS"/>
<feature type="transmembrane region" description="Helical" evidence="10">
    <location>
        <begin position="469"/>
        <end position="491"/>
    </location>
</feature>
<dbReference type="Ensembl" id="ENSSPUT00000001384.1">
    <property type="protein sequence ID" value="ENSSPUP00000001307.1"/>
    <property type="gene ID" value="ENSSPUG00000001045.1"/>
</dbReference>
<keyword evidence="3" id="KW-0479">Metal-binding</keyword>
<evidence type="ECO:0000256" key="4">
    <source>
        <dbReference type="ARBA" id="ARBA00022741"/>
    </source>
</evidence>
<dbReference type="Pfam" id="PF13246">
    <property type="entry name" value="Cation_ATPase"/>
    <property type="match status" value="1"/>
</dbReference>
<evidence type="ECO:0000256" key="5">
    <source>
        <dbReference type="ARBA" id="ARBA00022840"/>
    </source>
</evidence>
<dbReference type="InterPro" id="IPR001757">
    <property type="entry name" value="P_typ_ATPase"/>
</dbReference>
<dbReference type="FunFam" id="1.20.1110.10:FF:000026">
    <property type="entry name" value="Cation-transporting ATPase"/>
    <property type="match status" value="1"/>
</dbReference>